<sequence>MVQYPYSTSERLTFGTPGANTHRETGGFLISVNVPRGEGVDRGRQWADRLADLLRGKTFGHLRIQTPNSPPTDDRNETGNYFQLSFAVPYRFDYVG</sequence>
<organism evidence="2 3">
    <name type="scientific">Aureimonas ureilytica</name>
    <dbReference type="NCBI Taxonomy" id="401562"/>
    <lineage>
        <taxon>Bacteria</taxon>
        <taxon>Pseudomonadati</taxon>
        <taxon>Pseudomonadota</taxon>
        <taxon>Alphaproteobacteria</taxon>
        <taxon>Hyphomicrobiales</taxon>
        <taxon>Aurantimonadaceae</taxon>
        <taxon>Aureimonas</taxon>
    </lineage>
</organism>
<feature type="region of interest" description="Disordered" evidence="1">
    <location>
        <begin position="1"/>
        <end position="20"/>
    </location>
</feature>
<accession>A0A175RV05</accession>
<dbReference type="InterPro" id="IPR025395">
    <property type="entry name" value="Phage_tail_terminator-like"/>
</dbReference>
<dbReference type="Proteomes" id="UP000078529">
    <property type="component" value="Unassembled WGS sequence"/>
</dbReference>
<protein>
    <submittedName>
        <fullName evidence="2">Uncharacterized protein</fullName>
    </submittedName>
</protein>
<feature type="compositionally biased region" description="Polar residues" evidence="1">
    <location>
        <begin position="1"/>
        <end position="11"/>
    </location>
</feature>
<proteinExistence type="predicted"/>
<keyword evidence="3" id="KW-1185">Reference proteome</keyword>
<dbReference type="PATRIC" id="fig|401562.4.peg.347"/>
<name>A0A175RV05_9HYPH</name>
<evidence type="ECO:0000256" key="1">
    <source>
        <dbReference type="SAM" id="MobiDB-lite"/>
    </source>
</evidence>
<comment type="caution">
    <text evidence="2">The sequence shown here is derived from an EMBL/GenBank/DDBJ whole genome shotgun (WGS) entry which is preliminary data.</text>
</comment>
<gene>
    <name evidence="2" type="ORF">NS365_04160</name>
</gene>
<dbReference type="EMBL" id="LDQA01000010">
    <property type="protein sequence ID" value="KTR07506.1"/>
    <property type="molecule type" value="Genomic_DNA"/>
</dbReference>
<dbReference type="Pfam" id="PF13554">
    <property type="entry name" value="Phage_tail_terminator_5"/>
    <property type="match status" value="1"/>
</dbReference>
<evidence type="ECO:0000313" key="2">
    <source>
        <dbReference type="EMBL" id="KTR07506.1"/>
    </source>
</evidence>
<dbReference type="AlphaFoldDB" id="A0A175RV05"/>
<dbReference type="Gene3D" id="3.30.2000.20">
    <property type="match status" value="1"/>
</dbReference>
<reference evidence="2 3" key="1">
    <citation type="journal article" date="2016" name="Front. Microbiol.">
        <title>Genomic Resource of Rice Seed Associated Bacteria.</title>
        <authorList>
            <person name="Midha S."/>
            <person name="Bansal K."/>
            <person name="Sharma S."/>
            <person name="Kumar N."/>
            <person name="Patil P.P."/>
            <person name="Chaudhry V."/>
            <person name="Patil P.B."/>
        </authorList>
    </citation>
    <scope>NUCLEOTIDE SEQUENCE [LARGE SCALE GENOMIC DNA]</scope>
    <source>
        <strain evidence="2 3">NS365</strain>
    </source>
</reference>
<evidence type="ECO:0000313" key="3">
    <source>
        <dbReference type="Proteomes" id="UP000078529"/>
    </source>
</evidence>